<sequence length="31" mass="3810">MATLRLKYRFRRVGMYADLLLSVKTFPSYRR</sequence>
<reference evidence="2" key="1">
    <citation type="submission" date="2017-09" db="EMBL/GenBank/DDBJ databases">
        <authorList>
            <person name="Varghese N."/>
            <person name="Submissions S."/>
        </authorList>
    </citation>
    <scope>NUCLEOTIDE SEQUENCE [LARGE SCALE GENOMIC DNA]</scope>
    <source>
        <strain evidence="2">JKS000234</strain>
    </source>
</reference>
<evidence type="ECO:0000313" key="1">
    <source>
        <dbReference type="EMBL" id="SOD35203.1"/>
    </source>
</evidence>
<gene>
    <name evidence="1" type="ORF">SAMN06273570_0155</name>
</gene>
<protein>
    <submittedName>
        <fullName evidence="1">Uncharacterized protein</fullName>
    </submittedName>
</protein>
<dbReference type="AlphaFoldDB" id="A0A286BM45"/>
<keyword evidence="2" id="KW-1185">Reference proteome</keyword>
<organism evidence="1 2">
    <name type="scientific">Candidatus Pantoea floridensis</name>
    <dbReference type="NCBI Taxonomy" id="1938870"/>
    <lineage>
        <taxon>Bacteria</taxon>
        <taxon>Pseudomonadati</taxon>
        <taxon>Pseudomonadota</taxon>
        <taxon>Gammaproteobacteria</taxon>
        <taxon>Enterobacterales</taxon>
        <taxon>Erwiniaceae</taxon>
        <taxon>Pantoea</taxon>
    </lineage>
</organism>
<name>A0A286BM45_9GAMM</name>
<dbReference type="EMBL" id="OCMY01000001">
    <property type="protein sequence ID" value="SOD35203.1"/>
    <property type="molecule type" value="Genomic_DNA"/>
</dbReference>
<accession>A0A286BM45</accession>
<proteinExistence type="predicted"/>
<evidence type="ECO:0000313" key="2">
    <source>
        <dbReference type="Proteomes" id="UP000219271"/>
    </source>
</evidence>
<dbReference type="Proteomes" id="UP000219271">
    <property type="component" value="Unassembled WGS sequence"/>
</dbReference>